<dbReference type="PANTHER" id="PTHR10424">
    <property type="entry name" value="VIRAL ENVELOPE PROTEIN"/>
    <property type="match status" value="1"/>
</dbReference>
<evidence type="ECO:0000256" key="4">
    <source>
        <dbReference type="ARBA" id="ARBA00022511"/>
    </source>
</evidence>
<dbReference type="InterPro" id="IPR018154">
    <property type="entry name" value="TLV/ENV_coat_polyprotein"/>
</dbReference>
<feature type="transmembrane region" description="Helical" evidence="14">
    <location>
        <begin position="39"/>
        <end position="61"/>
    </location>
</feature>
<name>A0A146T427_FUNHE</name>
<protein>
    <submittedName>
        <fullName evidence="15">Envelope polyprotein</fullName>
    </submittedName>
</protein>
<evidence type="ECO:0000256" key="8">
    <source>
        <dbReference type="ARBA" id="ARBA00022989"/>
    </source>
</evidence>
<evidence type="ECO:0000256" key="3">
    <source>
        <dbReference type="ARBA" id="ARBA00004563"/>
    </source>
</evidence>
<evidence type="ECO:0000256" key="6">
    <source>
        <dbReference type="ARBA" id="ARBA00022692"/>
    </source>
</evidence>
<keyword evidence="15" id="KW-0261">Viral envelope protein</keyword>
<accession>A0A146T427</accession>
<dbReference type="SUPFAM" id="SSF58069">
    <property type="entry name" value="Virus ectodomain"/>
    <property type="match status" value="1"/>
</dbReference>
<dbReference type="PANTHER" id="PTHR10424:SF81">
    <property type="entry name" value="ERVV2 PROTEIN"/>
    <property type="match status" value="1"/>
</dbReference>
<evidence type="ECO:0000256" key="9">
    <source>
        <dbReference type="ARBA" id="ARBA00023136"/>
    </source>
</evidence>
<keyword evidence="13" id="KW-0449">Lipoprotein</keyword>
<evidence type="ECO:0000313" key="15">
    <source>
        <dbReference type="EMBL" id="JAQ87528.1"/>
    </source>
</evidence>
<dbReference type="AlphaFoldDB" id="A0A146T427"/>
<dbReference type="EMBL" id="GCES01098794">
    <property type="protein sequence ID" value="JAQ87528.1"/>
    <property type="molecule type" value="Transcribed_RNA"/>
</dbReference>
<keyword evidence="6 14" id="KW-0812">Transmembrane</keyword>
<evidence type="ECO:0000256" key="12">
    <source>
        <dbReference type="ARBA" id="ARBA00023180"/>
    </source>
</evidence>
<organism evidence="15">
    <name type="scientific">Fundulus heteroclitus</name>
    <name type="common">Killifish</name>
    <name type="synonym">Mummichog</name>
    <dbReference type="NCBI Taxonomy" id="8078"/>
    <lineage>
        <taxon>Eukaryota</taxon>
        <taxon>Metazoa</taxon>
        <taxon>Chordata</taxon>
        <taxon>Craniata</taxon>
        <taxon>Vertebrata</taxon>
        <taxon>Euteleostomi</taxon>
        <taxon>Actinopterygii</taxon>
        <taxon>Neopterygii</taxon>
        <taxon>Teleostei</taxon>
        <taxon>Neoteleostei</taxon>
        <taxon>Acanthomorphata</taxon>
        <taxon>Ovalentaria</taxon>
        <taxon>Atherinomorphae</taxon>
        <taxon>Cyprinodontiformes</taxon>
        <taxon>Fundulidae</taxon>
        <taxon>Fundulus</taxon>
    </lineage>
</organism>
<feature type="transmembrane region" description="Helical" evidence="14">
    <location>
        <begin position="730"/>
        <end position="753"/>
    </location>
</feature>
<keyword evidence="10" id="KW-0564">Palmitate</keyword>
<evidence type="ECO:0000256" key="1">
    <source>
        <dbReference type="ARBA" id="ARBA00004402"/>
    </source>
</evidence>
<evidence type="ECO:0000256" key="10">
    <source>
        <dbReference type="ARBA" id="ARBA00023139"/>
    </source>
</evidence>
<comment type="subcellular location">
    <subcellularLocation>
        <location evidence="1">Host cell membrane</location>
        <topology evidence="1">Single-pass type I membrane protein</topology>
    </subcellularLocation>
    <subcellularLocation>
        <location evidence="2">Host endomembrane system</location>
        <topology evidence="2">Peripheral membrane protein</topology>
    </subcellularLocation>
    <subcellularLocation>
        <location evidence="3">Virion membrane</location>
        <topology evidence="3">Single-pass type I membrane protein</topology>
    </subcellularLocation>
</comment>
<evidence type="ECO:0000256" key="13">
    <source>
        <dbReference type="ARBA" id="ARBA00023288"/>
    </source>
</evidence>
<evidence type="ECO:0000256" key="2">
    <source>
        <dbReference type="ARBA" id="ARBA00004531"/>
    </source>
</evidence>
<dbReference type="EMBL" id="GCES01146828">
    <property type="protein sequence ID" value="JAQ39494.1"/>
    <property type="molecule type" value="Transcribed_RNA"/>
</dbReference>
<evidence type="ECO:0000256" key="7">
    <source>
        <dbReference type="ARBA" id="ARBA00022870"/>
    </source>
</evidence>
<evidence type="ECO:0000256" key="14">
    <source>
        <dbReference type="SAM" id="Phobius"/>
    </source>
</evidence>
<dbReference type="Gene3D" id="1.10.287.210">
    <property type="match status" value="1"/>
</dbReference>
<evidence type="ECO:0000256" key="5">
    <source>
        <dbReference type="ARBA" id="ARBA00022581"/>
    </source>
</evidence>
<keyword evidence="8 14" id="KW-1133">Transmembrane helix</keyword>
<evidence type="ECO:0000256" key="11">
    <source>
        <dbReference type="ARBA" id="ARBA00023157"/>
    </source>
</evidence>
<keyword evidence="5" id="KW-0945">Host-virus interaction</keyword>
<reference evidence="15" key="1">
    <citation type="submission" date="2015-01" db="EMBL/GenBank/DDBJ databases">
        <title>EvidentialGene: Evidence-directed Construction of Complete mRNA Transcriptomes without Genomes.</title>
        <authorList>
            <person name="Gilbert D.G."/>
        </authorList>
    </citation>
    <scope>NUCLEOTIDE SEQUENCE</scope>
</reference>
<keyword evidence="12" id="KW-0325">Glycoprotein</keyword>
<sequence>MSYLGRALMHPHPRHRLMARDDQPAWQPDGLHCQGTLRMIVFILLFPIRLLTLAAVMLILLPLRVLAGLSQTHPALRHWKNLFFLTHQTVLELFPLPHLHLPYPLPPFPLPRTARLGRRAGRVRPLHRRLGVSRMRLLPKLTSFLLLLTLFGLTRGDLIKLTTNNVHSHSHLKRQTETCALAMITLATNQGIISNNGGENKSLMHVQTEGYDYVMSEEILGDESMGKHWLGTPQSMDCRGDGMVIITVRCKTDMCQNILTKQIMTLERAHRVVKLINKRQKRDLNKLKTSQWQMNMFQQWIQFSVQAMFTAKKRPREDCIACYNAKQLPTLQIIPGSKIGDCPDISECFAHCAMHMAAGLPSWTKDRKRCPEALTSSINELMSTSSLPPVVQKPAKLSFPFCIARGTELEEVTKRTSSKMETTDEMVKCNKIPWYPPAAGGNVSYIKLCETSLKSNISCKQIVPDGGKIIYDIQPTAVAQYRVKSLAQGSVPLGDIFWMCHNNEQMLSSLPPQWEGICAPVMLTGQLKLIIDNQKISNKTPNEIGNRTKRSTPTEHKQNWQMSDEVYITWDQVPLGVPDEHAAIGSKWIKAGRGVGSLPFFGVITNAQYIARNSRWINLLWYNQQRFINFTIKGVDLIKEQLHATSLMVLQHRFVLESRMAGDQGLCDYIGTDCCTLIPMHTDVNGSLTGVLQEMKRMRDEHVERSNWNTQLKGFWDWFNKLGWTRYLKAVGIILGAIILIILIVVCCVVPLIRVLVSKLIVSVTGQFPLIEVQIDQVI</sequence>
<keyword evidence="15" id="KW-0946">Virion</keyword>
<keyword evidence="9 14" id="KW-0472">Membrane</keyword>
<proteinExistence type="predicted"/>
<keyword evidence="11" id="KW-1015">Disulfide bond</keyword>
<keyword evidence="4" id="KW-1032">Host cell membrane</keyword>
<keyword evidence="7" id="KW-1043">Host membrane</keyword>